<gene>
    <name evidence="1" type="ORF">Ocin01_06892</name>
</gene>
<evidence type="ECO:0000313" key="2">
    <source>
        <dbReference type="Proteomes" id="UP000094527"/>
    </source>
</evidence>
<protein>
    <recommendedName>
        <fullName evidence="3">Interferon alpha-inducible protein 27, mitochondrial</fullName>
    </recommendedName>
</protein>
<sequence>MVANGSRIKIIIILAIATTILPTSNGLFLEAIGFTASGIAKGSVVAWLQSAGALGTSYFTPVLGAVGFTATGIAKGSFAAMMQSAAMTGAGMLGGAASFSPVGMIGGALASGAAGAAYYLNTTTLYNQTYNLYSFYTG</sequence>
<organism evidence="1 2">
    <name type="scientific">Orchesella cincta</name>
    <name type="common">Springtail</name>
    <name type="synonym">Podura cincta</name>
    <dbReference type="NCBI Taxonomy" id="48709"/>
    <lineage>
        <taxon>Eukaryota</taxon>
        <taxon>Metazoa</taxon>
        <taxon>Ecdysozoa</taxon>
        <taxon>Arthropoda</taxon>
        <taxon>Hexapoda</taxon>
        <taxon>Collembola</taxon>
        <taxon>Entomobryomorpha</taxon>
        <taxon>Entomobryoidea</taxon>
        <taxon>Orchesellidae</taxon>
        <taxon>Orchesellinae</taxon>
        <taxon>Orchesella</taxon>
    </lineage>
</organism>
<comment type="caution">
    <text evidence="1">The sequence shown here is derived from an EMBL/GenBank/DDBJ whole genome shotgun (WGS) entry which is preliminary data.</text>
</comment>
<evidence type="ECO:0008006" key="3">
    <source>
        <dbReference type="Google" id="ProtNLM"/>
    </source>
</evidence>
<dbReference type="AlphaFoldDB" id="A0A1D2N4C9"/>
<name>A0A1D2N4C9_ORCCI</name>
<dbReference type="Proteomes" id="UP000094527">
    <property type="component" value="Unassembled WGS sequence"/>
</dbReference>
<accession>A0A1D2N4C9</accession>
<dbReference type="EMBL" id="LJIJ01000255">
    <property type="protein sequence ID" value="ODM99785.1"/>
    <property type="molecule type" value="Genomic_DNA"/>
</dbReference>
<dbReference type="InterPro" id="IPR038213">
    <property type="entry name" value="IFI6/IFI27-like_sf"/>
</dbReference>
<proteinExistence type="predicted"/>
<dbReference type="Gene3D" id="6.10.110.10">
    <property type="match status" value="2"/>
</dbReference>
<keyword evidence="2" id="KW-1185">Reference proteome</keyword>
<evidence type="ECO:0000313" key="1">
    <source>
        <dbReference type="EMBL" id="ODM99785.1"/>
    </source>
</evidence>
<reference evidence="1 2" key="1">
    <citation type="journal article" date="2016" name="Genome Biol. Evol.">
        <title>Gene Family Evolution Reflects Adaptation to Soil Environmental Stressors in the Genome of the Collembolan Orchesella cincta.</title>
        <authorList>
            <person name="Faddeeva-Vakhrusheva A."/>
            <person name="Derks M.F."/>
            <person name="Anvar S.Y."/>
            <person name="Agamennone V."/>
            <person name="Suring W."/>
            <person name="Smit S."/>
            <person name="van Straalen N.M."/>
            <person name="Roelofs D."/>
        </authorList>
    </citation>
    <scope>NUCLEOTIDE SEQUENCE [LARGE SCALE GENOMIC DNA]</scope>
    <source>
        <tissue evidence="1">Mixed pool</tissue>
    </source>
</reference>